<dbReference type="Pfam" id="PF03133">
    <property type="entry name" value="TTL"/>
    <property type="match status" value="1"/>
</dbReference>
<evidence type="ECO:0000313" key="1">
    <source>
        <dbReference type="EMBL" id="KTD16000.1"/>
    </source>
</evidence>
<dbReference type="AlphaFoldDB" id="A0A0W0V7A4"/>
<dbReference type="SUPFAM" id="SSF56059">
    <property type="entry name" value="Glutathione synthetase ATP-binding domain-like"/>
    <property type="match status" value="1"/>
</dbReference>
<dbReference type="RefSeq" id="WP_051546104.1">
    <property type="nucleotide sequence ID" value="NZ_CAAAJD010000018.1"/>
</dbReference>
<dbReference type="OrthoDB" id="5644999at2"/>
<protein>
    <submittedName>
        <fullName evidence="1">Tubulin-tyrosine ligase family protein</fullName>
    </submittedName>
</protein>
<dbReference type="PANTHER" id="PTHR46069:SF1">
    <property type="entry name" value="CHROMOSOME UNDETERMINED SCAFFOLD_125, WHOLE GENOME SHOTGUN SEQUENCE"/>
    <property type="match status" value="1"/>
</dbReference>
<dbReference type="EMBL" id="LNYI01000064">
    <property type="protein sequence ID" value="KTD16000.1"/>
    <property type="molecule type" value="Genomic_DNA"/>
</dbReference>
<proteinExistence type="predicted"/>
<dbReference type="Gene3D" id="3.30.470.20">
    <property type="entry name" value="ATP-grasp fold, B domain"/>
    <property type="match status" value="1"/>
</dbReference>
<organism evidence="1 2">
    <name type="scientific">Legionella lansingensis</name>
    <dbReference type="NCBI Taxonomy" id="45067"/>
    <lineage>
        <taxon>Bacteria</taxon>
        <taxon>Pseudomonadati</taxon>
        <taxon>Pseudomonadota</taxon>
        <taxon>Gammaproteobacteria</taxon>
        <taxon>Legionellales</taxon>
        <taxon>Legionellaceae</taxon>
        <taxon>Legionella</taxon>
    </lineage>
</organism>
<dbReference type="GO" id="GO:0016874">
    <property type="term" value="F:ligase activity"/>
    <property type="evidence" value="ECO:0007669"/>
    <property type="project" value="UniProtKB-KW"/>
</dbReference>
<comment type="caution">
    <text evidence="1">The sequence shown here is derived from an EMBL/GenBank/DDBJ whole genome shotgun (WGS) entry which is preliminary data.</text>
</comment>
<name>A0A0W0V7A4_9GAMM</name>
<reference evidence="1 2" key="1">
    <citation type="submission" date="2015-11" db="EMBL/GenBank/DDBJ databases">
        <title>Genomic analysis of 38 Legionella species identifies large and diverse effector repertoires.</title>
        <authorList>
            <person name="Burstein D."/>
            <person name="Amaro F."/>
            <person name="Zusman T."/>
            <person name="Lifshitz Z."/>
            <person name="Cohen O."/>
            <person name="Gilbert J.A."/>
            <person name="Pupko T."/>
            <person name="Shuman H.A."/>
            <person name="Segal G."/>
        </authorList>
    </citation>
    <scope>NUCLEOTIDE SEQUENCE [LARGE SCALE GENOMIC DNA]</scope>
    <source>
        <strain evidence="1 2">ATCC 49751</strain>
    </source>
</reference>
<dbReference type="InterPro" id="IPR004344">
    <property type="entry name" value="TTL/TTLL_fam"/>
</dbReference>
<dbReference type="PANTHER" id="PTHR46069">
    <property type="entry name" value="TUBULIN TYROSINE LIGASE"/>
    <property type="match status" value="1"/>
</dbReference>
<dbReference type="Proteomes" id="UP000054869">
    <property type="component" value="Unassembled WGS sequence"/>
</dbReference>
<dbReference type="PROSITE" id="PS51221">
    <property type="entry name" value="TTL"/>
    <property type="match status" value="1"/>
</dbReference>
<dbReference type="eggNOG" id="ENOG5033JBY">
    <property type="taxonomic scope" value="Bacteria"/>
</dbReference>
<accession>A0A0W0V7A4</accession>
<sequence>MLKSLLKHRSKCYALKSGESPTHYNLHRYLQEQGWRSSAFNWRADFSDKNLQFHLPAAQCLEFKHLLAQLIEQYCPSVMPVTYGINDSNWPEVLGHMADSYYLQTEQYFDKIDNLVWILKPALLNNGREIKIFERLSDLEAHFLSSQRLGGEHVLQQYITEPHLLKPPNGHKYSIRMFVILTNYGGCYLYPLGYFNVALHSYMPWEFSDLRPHLTNEHLHEEEANVVQIPTDRFDFFHLFYPQIKTILTSVLKALQQQYSQAFICDAQRAIALFGFDFIVDKNQRLWLLEANHGPCFPVDDDHPLQKHLYYDFWQALIKSFVLPIANQDRQEEIDYGLFEKISTA</sequence>
<evidence type="ECO:0000313" key="2">
    <source>
        <dbReference type="Proteomes" id="UP000054869"/>
    </source>
</evidence>
<gene>
    <name evidence="1" type="ORF">Llan_2588</name>
</gene>
<keyword evidence="2" id="KW-1185">Reference proteome</keyword>
<dbReference type="STRING" id="45067.Llan_2588"/>
<dbReference type="PATRIC" id="fig|45067.4.peg.2721"/>
<keyword evidence="1" id="KW-0436">Ligase</keyword>